<dbReference type="PANTHER" id="PTHR11005">
    <property type="entry name" value="LYSOSOMAL ACID LIPASE-RELATED"/>
    <property type="match status" value="1"/>
</dbReference>
<dbReference type="SUPFAM" id="SSF53474">
    <property type="entry name" value="alpha/beta-Hydrolases"/>
    <property type="match status" value="1"/>
</dbReference>
<evidence type="ECO:0000259" key="8">
    <source>
        <dbReference type="Pfam" id="PF04083"/>
    </source>
</evidence>
<reference evidence="9" key="1">
    <citation type="journal article" date="1998" name="Arch. Insect Biochem. Physiol.">
        <title>5' coding region of the follicular epithelium yolk polypeptide 2 cDNA in the moth, Plodia interpunctella, contains an extended coding region.</title>
        <authorList>
            <person name="Shirk P.D."/>
            <person name="Perera O.P."/>
        </authorList>
    </citation>
    <scope>NUCLEOTIDE SEQUENCE</scope>
</reference>
<dbReference type="InterPro" id="IPR006693">
    <property type="entry name" value="AB_hydrolase_lipase"/>
</dbReference>
<dbReference type="InterPro" id="IPR029058">
    <property type="entry name" value="AB_hydrolase_fold"/>
</dbReference>
<proteinExistence type="evidence at transcript level"/>
<dbReference type="ESTHER" id="ploin-O77107">
    <property type="family name" value="Acidic_Lipase"/>
</dbReference>
<evidence type="ECO:0000256" key="2">
    <source>
        <dbReference type="ARBA" id="ARBA00022729"/>
    </source>
</evidence>
<keyword evidence="3" id="KW-0378">Hydrolase</keyword>
<feature type="chain" id="PRO_5012836327" evidence="7">
    <location>
        <begin position="16"/>
        <end position="616"/>
    </location>
</feature>
<sequence length="616" mass="71395">MKAVWLLFCLGLARGSIFRRHYLPQMERFAQRLDSVETPRENPQLVRHSIVYDPTPAASGIQQNLEEIRRVNADYYSPNQLYNKKHMNRKLSKPLQDFNEDLENYAEGEYYQIPQYADQERVFTVNKRLSRPTQAAISNDQDLEQFRLVKGVYYAIPRYGDEKQSFSLLKKNTERTETYGDVADWRGIKYAVGPNSKVLKKDIESIFYEAQKSMKHPSEETKEKYHEMYESVSAENIEDARLNATQLLNKYQYPVEEHVVRTDDGYFLTLFRISKQTEKDTTDEVVQKPVVLLMHSMLGSADDWLLMGPGQSLAYLLADQGYDVWLGNARGNRYTRHHVNHHAAKADFWRYSNDDIALHDLPAMIDYALKTTGQRKLFYVGYDLGTTAFFALASTRPEYNNKVAMMYALSPMAYMSHVRSPLVKMIAPDSPFYNNLKQYLKDGEFKPSKELVYTMGGEMLENEIGCKKIASNVNFVMSGMNVDNMDVKSIRVIMGHLPAGGSTRQVRQYGQAVATHEFRMYDYGSEVNQEVYGDRVPPVYDVTKIRTPVALYFSEHDWLAHPKDVLRLKEQLPNVTEYYQVPEEYFSHMDFLYSQKAPVVVYKNLINSINNNIHKN</sequence>
<dbReference type="FunFam" id="3.40.50.1820:FF:000057">
    <property type="entry name" value="Lipase"/>
    <property type="match status" value="1"/>
</dbReference>
<dbReference type="Gene3D" id="3.40.50.1820">
    <property type="entry name" value="alpha/beta hydrolase"/>
    <property type="match status" value="1"/>
</dbReference>
<evidence type="ECO:0000256" key="7">
    <source>
        <dbReference type="SAM" id="SignalP"/>
    </source>
</evidence>
<keyword evidence="5" id="KW-0443">Lipid metabolism</keyword>
<dbReference type="GO" id="GO:0016787">
    <property type="term" value="F:hydrolase activity"/>
    <property type="evidence" value="ECO:0007669"/>
    <property type="project" value="UniProtKB-KW"/>
</dbReference>
<keyword evidence="6" id="KW-0325">Glycoprotein</keyword>
<organism evidence="9">
    <name type="scientific">Plodia interpunctella</name>
    <name type="common">Indianmeal moth</name>
    <dbReference type="NCBI Taxonomy" id="58824"/>
    <lineage>
        <taxon>Eukaryota</taxon>
        <taxon>Metazoa</taxon>
        <taxon>Ecdysozoa</taxon>
        <taxon>Arthropoda</taxon>
        <taxon>Hexapoda</taxon>
        <taxon>Insecta</taxon>
        <taxon>Pterygota</taxon>
        <taxon>Neoptera</taxon>
        <taxon>Endopterygota</taxon>
        <taxon>Lepidoptera</taxon>
        <taxon>Glossata</taxon>
        <taxon>Ditrysia</taxon>
        <taxon>Pyraloidea</taxon>
        <taxon>Pyralidae</taxon>
        <taxon>Phycitinae</taxon>
        <taxon>Plodia</taxon>
    </lineage>
</organism>
<dbReference type="GO" id="GO:0016042">
    <property type="term" value="P:lipid catabolic process"/>
    <property type="evidence" value="ECO:0007669"/>
    <property type="project" value="UniProtKB-KW"/>
</dbReference>
<evidence type="ECO:0000256" key="1">
    <source>
        <dbReference type="ARBA" id="ARBA00010701"/>
    </source>
</evidence>
<dbReference type="AlphaFoldDB" id="O77107"/>
<protein>
    <submittedName>
        <fullName evidence="9">Yolk polypeptide 2</fullName>
    </submittedName>
</protein>
<keyword evidence="4" id="KW-0442">Lipid degradation</keyword>
<evidence type="ECO:0000256" key="6">
    <source>
        <dbReference type="ARBA" id="ARBA00023180"/>
    </source>
</evidence>
<evidence type="ECO:0000256" key="5">
    <source>
        <dbReference type="ARBA" id="ARBA00023098"/>
    </source>
</evidence>
<keyword evidence="2 7" id="KW-0732">Signal</keyword>
<evidence type="ECO:0000313" key="9">
    <source>
        <dbReference type="EMBL" id="AAC62229.1"/>
    </source>
</evidence>
<feature type="domain" description="Partial AB-hydrolase lipase" evidence="8">
    <location>
        <begin position="245"/>
        <end position="307"/>
    </location>
</feature>
<evidence type="ECO:0000256" key="4">
    <source>
        <dbReference type="ARBA" id="ARBA00022963"/>
    </source>
</evidence>
<feature type="signal peptide" evidence="7">
    <location>
        <begin position="1"/>
        <end position="15"/>
    </location>
</feature>
<dbReference type="EMBL" id="AF063014">
    <property type="protein sequence ID" value="AAC62229.1"/>
    <property type="molecule type" value="mRNA"/>
</dbReference>
<dbReference type="Pfam" id="PF04083">
    <property type="entry name" value="Abhydro_lipase"/>
    <property type="match status" value="1"/>
</dbReference>
<comment type="similarity">
    <text evidence="1">Belongs to the AB hydrolase superfamily. Lipase family.</text>
</comment>
<name>O77107_PLOIN</name>
<accession>O77107</accession>
<evidence type="ECO:0000256" key="3">
    <source>
        <dbReference type="ARBA" id="ARBA00022801"/>
    </source>
</evidence>